<comment type="caution">
    <text evidence="1">The sequence shown here is derived from an EMBL/GenBank/DDBJ whole genome shotgun (WGS) entry which is preliminary data.</text>
</comment>
<organism evidence="1 2">
    <name type="scientific">Acidithiobacillus thiooxidans</name>
    <name type="common">Thiobacillus thiooxidans</name>
    <dbReference type="NCBI Taxonomy" id="930"/>
    <lineage>
        <taxon>Bacteria</taxon>
        <taxon>Pseudomonadati</taxon>
        <taxon>Pseudomonadota</taxon>
        <taxon>Acidithiobacillia</taxon>
        <taxon>Acidithiobacillales</taxon>
        <taxon>Acidithiobacillaceae</taxon>
        <taxon>Acidithiobacillus</taxon>
    </lineage>
</organism>
<proteinExistence type="predicted"/>
<dbReference type="EMBL" id="LWSA01000328">
    <property type="protein sequence ID" value="OCX67865.1"/>
    <property type="molecule type" value="Genomic_DNA"/>
</dbReference>
<reference evidence="1 2" key="1">
    <citation type="journal article" date="2016" name="Int. J. Mol. Sci.">
        <title>Comparative genomics of the extreme acidophile Acidithiobacillus thiooxidans reveals intraspecific divergence and niche adaptation.</title>
        <authorList>
            <person name="Zhang X."/>
            <person name="Feng X."/>
            <person name="Tao J."/>
            <person name="Ma L."/>
            <person name="Xiao Y."/>
            <person name="Liang Y."/>
            <person name="Liu X."/>
            <person name="Yin H."/>
        </authorList>
    </citation>
    <scope>NUCLEOTIDE SEQUENCE [LARGE SCALE GENOMIC DNA]</scope>
    <source>
        <strain evidence="1 2">A02</strain>
    </source>
</reference>
<protein>
    <submittedName>
        <fullName evidence="1">Uncharacterized protein</fullName>
    </submittedName>
</protein>
<evidence type="ECO:0000313" key="1">
    <source>
        <dbReference type="EMBL" id="OCX67865.1"/>
    </source>
</evidence>
<sequence length="141" mass="16049">MNIFQPNWEWVQPDNQTSAISHRKVPDPLADWGFFYCGSRVFGIRWALGRPGTSPDTSFAAQYAGGQWEDFFHRKLGTEPGYWCPHALLDARQYKFSSSADLVEASLAIQSDELPDTVVVLQRVGYRNATYSLVQCTIWKL</sequence>
<evidence type="ECO:0000313" key="2">
    <source>
        <dbReference type="Proteomes" id="UP000094893"/>
    </source>
</evidence>
<gene>
    <name evidence="1" type="ORF">A6P07_19200</name>
</gene>
<dbReference type="RefSeq" id="WP_024892315.1">
    <property type="nucleotide sequence ID" value="NZ_LWRZ01000429.1"/>
</dbReference>
<dbReference type="Proteomes" id="UP000094893">
    <property type="component" value="Unassembled WGS sequence"/>
</dbReference>
<name>A0A1C2HVN4_ACITH</name>
<dbReference type="AlphaFoldDB" id="A0A1C2HVN4"/>
<accession>A0A1C2HVN4</accession>